<evidence type="ECO:0000256" key="4">
    <source>
        <dbReference type="ARBA" id="ARBA00022833"/>
    </source>
</evidence>
<dbReference type="EMBL" id="PDUG01000006">
    <property type="protein sequence ID" value="PIC15251.1"/>
    <property type="molecule type" value="Genomic_DNA"/>
</dbReference>
<evidence type="ECO:0000256" key="5">
    <source>
        <dbReference type="PROSITE-ProRule" id="PRU00042"/>
    </source>
</evidence>
<dbReference type="GO" id="GO:0008270">
    <property type="term" value="F:zinc ion binding"/>
    <property type="evidence" value="ECO:0007669"/>
    <property type="project" value="UniProtKB-KW"/>
</dbReference>
<dbReference type="PROSITE" id="PS50157">
    <property type="entry name" value="ZINC_FINGER_C2H2_2"/>
    <property type="match status" value="2"/>
</dbReference>
<dbReference type="STRING" id="1611254.A0A2G5SK56"/>
<dbReference type="Gene3D" id="3.30.160.60">
    <property type="entry name" value="Classic Zinc Finger"/>
    <property type="match status" value="2"/>
</dbReference>
<reference evidence="9" key="1">
    <citation type="submission" date="2017-10" db="EMBL/GenBank/DDBJ databases">
        <title>Rapid genome shrinkage in a self-fertile nematode reveals novel sperm competition proteins.</title>
        <authorList>
            <person name="Yin D."/>
            <person name="Schwarz E.M."/>
            <person name="Thomas C.G."/>
            <person name="Felde R.L."/>
            <person name="Korf I.F."/>
            <person name="Cutter A.D."/>
            <person name="Schartner C.M."/>
            <person name="Ralston E.J."/>
            <person name="Meyer B.J."/>
            <person name="Haag E.S."/>
        </authorList>
    </citation>
    <scope>NUCLEOTIDE SEQUENCE [LARGE SCALE GENOMIC DNA]</scope>
    <source>
        <strain evidence="9">JU1422</strain>
    </source>
</reference>
<dbReference type="OrthoDB" id="654211at2759"/>
<organism evidence="8 9">
    <name type="scientific">Caenorhabditis nigoni</name>
    <dbReference type="NCBI Taxonomy" id="1611254"/>
    <lineage>
        <taxon>Eukaryota</taxon>
        <taxon>Metazoa</taxon>
        <taxon>Ecdysozoa</taxon>
        <taxon>Nematoda</taxon>
        <taxon>Chromadorea</taxon>
        <taxon>Rhabditida</taxon>
        <taxon>Rhabditina</taxon>
        <taxon>Rhabditomorpha</taxon>
        <taxon>Rhabditoidea</taxon>
        <taxon>Rhabditidae</taxon>
        <taxon>Peloderinae</taxon>
        <taxon>Caenorhabditis</taxon>
    </lineage>
</organism>
<dbReference type="GO" id="GO:0000978">
    <property type="term" value="F:RNA polymerase II cis-regulatory region sequence-specific DNA binding"/>
    <property type="evidence" value="ECO:0007669"/>
    <property type="project" value="TreeGrafter"/>
</dbReference>
<dbReference type="PROSITE" id="PS00028">
    <property type="entry name" value="ZINC_FINGER_C2H2_1"/>
    <property type="match status" value="2"/>
</dbReference>
<feature type="compositionally biased region" description="Low complexity" evidence="6">
    <location>
        <begin position="141"/>
        <end position="154"/>
    </location>
</feature>
<protein>
    <recommendedName>
        <fullName evidence="7">C2H2-type domain-containing protein</fullName>
    </recommendedName>
</protein>
<keyword evidence="4" id="KW-0862">Zinc</keyword>
<evidence type="ECO:0000256" key="2">
    <source>
        <dbReference type="ARBA" id="ARBA00022737"/>
    </source>
</evidence>
<name>A0A2G5SK56_9PELO</name>
<proteinExistence type="predicted"/>
<dbReference type="FunFam" id="3.30.160.60:FF:001732">
    <property type="entry name" value="Zgc:162936"/>
    <property type="match status" value="1"/>
</dbReference>
<dbReference type="GO" id="GO:0045893">
    <property type="term" value="P:positive regulation of DNA-templated transcription"/>
    <property type="evidence" value="ECO:0007669"/>
    <property type="project" value="UniProtKB-ARBA"/>
</dbReference>
<evidence type="ECO:0000259" key="7">
    <source>
        <dbReference type="PROSITE" id="PS50157"/>
    </source>
</evidence>
<evidence type="ECO:0000256" key="3">
    <source>
        <dbReference type="ARBA" id="ARBA00022771"/>
    </source>
</evidence>
<keyword evidence="2" id="KW-0677">Repeat</keyword>
<comment type="caution">
    <text evidence="8">The sequence shown here is derived from an EMBL/GenBank/DDBJ whole genome shotgun (WGS) entry which is preliminary data.</text>
</comment>
<evidence type="ECO:0000256" key="6">
    <source>
        <dbReference type="SAM" id="MobiDB-lite"/>
    </source>
</evidence>
<dbReference type="InterPro" id="IPR036236">
    <property type="entry name" value="Znf_C2H2_sf"/>
</dbReference>
<dbReference type="PANTHER" id="PTHR23235:SF120">
    <property type="entry name" value="KRUPPEL-LIKE FACTOR 15"/>
    <property type="match status" value="1"/>
</dbReference>
<evidence type="ECO:0000313" key="8">
    <source>
        <dbReference type="EMBL" id="PIC15251.1"/>
    </source>
</evidence>
<keyword evidence="3 5" id="KW-0863">Zinc-finger</keyword>
<keyword evidence="9" id="KW-1185">Reference proteome</keyword>
<dbReference type="SMART" id="SM00355">
    <property type="entry name" value="ZnF_C2H2"/>
    <property type="match status" value="2"/>
</dbReference>
<gene>
    <name evidence="8" type="primary">Cni-B0310.2</name>
    <name evidence="8" type="synonym">Cnig_chr_X.g22300</name>
    <name evidence="8" type="ORF">B9Z55_022300</name>
</gene>
<accession>A0A2G5SK56</accession>
<dbReference type="FunFam" id="3.30.160.60:FF:002725">
    <property type="entry name" value="Zinc finger protein B0310.2"/>
    <property type="match status" value="1"/>
</dbReference>
<dbReference type="AlphaFoldDB" id="A0A2G5SK56"/>
<dbReference type="GO" id="GO:0005694">
    <property type="term" value="C:chromosome"/>
    <property type="evidence" value="ECO:0007669"/>
    <property type="project" value="UniProtKB-ARBA"/>
</dbReference>
<dbReference type="InterPro" id="IPR013087">
    <property type="entry name" value="Znf_C2H2_type"/>
</dbReference>
<sequence length="439" mass="48639">MAHKPQTLLDHFMTSMVEPVVLALKKQQGPSNNSALKAKISQMGGELMLEIHRLQEASTDITQTMDYLLQRVEDMEKGEDDDERTALVSPLLTSEESDVFVTDGMSITEMVFLNSCMQARRASPDLNELIEKKLEGLGSPLILSSSPVSSSDDSSFLKGMPSRKRAKRSLEDTVQMLSKENSMSPPPPSTPRSHSQLPLPFVLPQMNIPFSGTAMMQRWLGSPFANPVYLNAMNVFQQHQPPKPSEEQLTALMKMSMHAARMMKNVSPPHQSFSGTDSDAEDVKIDIESDEGEIGVSPSPSMGDVTENESSSSSSGPLTLPTSADADSVLEKPFICMHNNCGKRFANKFLLKKHMFIHTGLRPHTCPHCQKKFNRKDNLLRHKKTHNQNETSAGMLIPKNHFHPLPQLPPLHNLAQSLNHFHALKMSLENGATAVPSRS</sequence>
<evidence type="ECO:0000256" key="1">
    <source>
        <dbReference type="ARBA" id="ARBA00022723"/>
    </source>
</evidence>
<feature type="region of interest" description="Disordered" evidence="6">
    <location>
        <begin position="289"/>
        <end position="324"/>
    </location>
</feature>
<keyword evidence="1" id="KW-0479">Metal-binding</keyword>
<feature type="domain" description="C2H2-type" evidence="7">
    <location>
        <begin position="334"/>
        <end position="363"/>
    </location>
</feature>
<feature type="region of interest" description="Disordered" evidence="6">
    <location>
        <begin position="178"/>
        <end position="197"/>
    </location>
</feature>
<evidence type="ECO:0000313" key="9">
    <source>
        <dbReference type="Proteomes" id="UP000230233"/>
    </source>
</evidence>
<dbReference type="GO" id="GO:0000981">
    <property type="term" value="F:DNA-binding transcription factor activity, RNA polymerase II-specific"/>
    <property type="evidence" value="ECO:0007669"/>
    <property type="project" value="TreeGrafter"/>
</dbReference>
<feature type="domain" description="C2H2-type" evidence="7">
    <location>
        <begin position="364"/>
        <end position="391"/>
    </location>
</feature>
<feature type="region of interest" description="Disordered" evidence="6">
    <location>
        <begin position="141"/>
        <end position="170"/>
    </location>
</feature>
<dbReference type="SUPFAM" id="SSF57667">
    <property type="entry name" value="beta-beta-alpha zinc fingers"/>
    <property type="match status" value="1"/>
</dbReference>
<dbReference type="Proteomes" id="UP000230233">
    <property type="component" value="Chromosome X"/>
</dbReference>
<dbReference type="PANTHER" id="PTHR23235">
    <property type="entry name" value="KRUEPPEL-LIKE TRANSCRIPTION FACTOR"/>
    <property type="match status" value="1"/>
</dbReference>
<dbReference type="Pfam" id="PF00096">
    <property type="entry name" value="zf-C2H2"/>
    <property type="match status" value="2"/>
</dbReference>